<dbReference type="Proteomes" id="UP000828390">
    <property type="component" value="Unassembled WGS sequence"/>
</dbReference>
<accession>A0A9D4DX55</accession>
<evidence type="ECO:0000256" key="1">
    <source>
        <dbReference type="SAM" id="MobiDB-lite"/>
    </source>
</evidence>
<sequence length="102" mass="11612">MKLGGSNLRIRSVPRTLQPNRGDSRPLQFAPVPIRNILNVRSTDQRILTTTRALESLQVTNPFDSINNNAFLTTYMRAEEKVSSVEPPKLPKHTDRKFVLKI</sequence>
<reference evidence="2" key="2">
    <citation type="submission" date="2020-11" db="EMBL/GenBank/DDBJ databases">
        <authorList>
            <person name="McCartney M.A."/>
            <person name="Auch B."/>
            <person name="Kono T."/>
            <person name="Mallez S."/>
            <person name="Becker A."/>
            <person name="Gohl D.M."/>
            <person name="Silverstein K.A.T."/>
            <person name="Koren S."/>
            <person name="Bechman K.B."/>
            <person name="Herman A."/>
            <person name="Abrahante J.E."/>
            <person name="Garbe J."/>
        </authorList>
    </citation>
    <scope>NUCLEOTIDE SEQUENCE</scope>
    <source>
        <strain evidence="2">Duluth1</strain>
        <tissue evidence="2">Whole animal</tissue>
    </source>
</reference>
<keyword evidence="3" id="KW-1185">Reference proteome</keyword>
<dbReference type="AlphaFoldDB" id="A0A9D4DX55"/>
<gene>
    <name evidence="2" type="ORF">DPMN_170495</name>
</gene>
<proteinExistence type="predicted"/>
<protein>
    <submittedName>
        <fullName evidence="2">Uncharacterized protein</fullName>
    </submittedName>
</protein>
<evidence type="ECO:0000313" key="3">
    <source>
        <dbReference type="Proteomes" id="UP000828390"/>
    </source>
</evidence>
<evidence type="ECO:0000313" key="2">
    <source>
        <dbReference type="EMBL" id="KAH3769246.1"/>
    </source>
</evidence>
<comment type="caution">
    <text evidence="2">The sequence shown here is derived from an EMBL/GenBank/DDBJ whole genome shotgun (WGS) entry which is preliminary data.</text>
</comment>
<name>A0A9D4DX55_DREPO</name>
<feature type="region of interest" description="Disordered" evidence="1">
    <location>
        <begin position="1"/>
        <end position="28"/>
    </location>
</feature>
<organism evidence="2 3">
    <name type="scientific">Dreissena polymorpha</name>
    <name type="common">Zebra mussel</name>
    <name type="synonym">Mytilus polymorpha</name>
    <dbReference type="NCBI Taxonomy" id="45954"/>
    <lineage>
        <taxon>Eukaryota</taxon>
        <taxon>Metazoa</taxon>
        <taxon>Spiralia</taxon>
        <taxon>Lophotrochozoa</taxon>
        <taxon>Mollusca</taxon>
        <taxon>Bivalvia</taxon>
        <taxon>Autobranchia</taxon>
        <taxon>Heteroconchia</taxon>
        <taxon>Euheterodonta</taxon>
        <taxon>Imparidentia</taxon>
        <taxon>Neoheterodontei</taxon>
        <taxon>Myida</taxon>
        <taxon>Dreissenoidea</taxon>
        <taxon>Dreissenidae</taxon>
        <taxon>Dreissena</taxon>
    </lineage>
</organism>
<dbReference type="EMBL" id="JAIWYP010000009">
    <property type="protein sequence ID" value="KAH3769246.1"/>
    <property type="molecule type" value="Genomic_DNA"/>
</dbReference>
<reference evidence="2" key="1">
    <citation type="journal article" date="2019" name="bioRxiv">
        <title>The Genome of the Zebra Mussel, Dreissena polymorpha: A Resource for Invasive Species Research.</title>
        <authorList>
            <person name="McCartney M.A."/>
            <person name="Auch B."/>
            <person name="Kono T."/>
            <person name="Mallez S."/>
            <person name="Zhang Y."/>
            <person name="Obille A."/>
            <person name="Becker A."/>
            <person name="Abrahante J.E."/>
            <person name="Garbe J."/>
            <person name="Badalamenti J.P."/>
            <person name="Herman A."/>
            <person name="Mangelson H."/>
            <person name="Liachko I."/>
            <person name="Sullivan S."/>
            <person name="Sone E.D."/>
            <person name="Koren S."/>
            <person name="Silverstein K.A.T."/>
            <person name="Beckman K.B."/>
            <person name="Gohl D.M."/>
        </authorList>
    </citation>
    <scope>NUCLEOTIDE SEQUENCE</scope>
    <source>
        <strain evidence="2">Duluth1</strain>
        <tissue evidence="2">Whole animal</tissue>
    </source>
</reference>